<evidence type="ECO:0000313" key="3">
    <source>
        <dbReference type="EMBL" id="RUL66841.1"/>
    </source>
</evidence>
<dbReference type="AlphaFoldDB" id="A0A3S0PHP2"/>
<gene>
    <name evidence="3" type="ORF">EKH79_01705</name>
</gene>
<dbReference type="OrthoDB" id="8565485at2"/>
<keyword evidence="4" id="KW-1185">Reference proteome</keyword>
<feature type="domain" description="Transglycosylase SLT" evidence="2">
    <location>
        <begin position="8"/>
        <end position="120"/>
    </location>
</feature>
<dbReference type="InterPro" id="IPR008258">
    <property type="entry name" value="Transglycosylase_SLT_dom_1"/>
</dbReference>
<feature type="compositionally biased region" description="Low complexity" evidence="1">
    <location>
        <begin position="199"/>
        <end position="229"/>
    </location>
</feature>
<dbReference type="Gene3D" id="1.10.530.10">
    <property type="match status" value="1"/>
</dbReference>
<dbReference type="SUPFAM" id="SSF53955">
    <property type="entry name" value="Lysozyme-like"/>
    <property type="match status" value="1"/>
</dbReference>
<evidence type="ECO:0000256" key="1">
    <source>
        <dbReference type="SAM" id="MobiDB-lite"/>
    </source>
</evidence>
<comment type="caution">
    <text evidence="3">The sequence shown here is derived from an EMBL/GenBank/DDBJ whole genome shotgun (WGS) entry which is preliminary data.</text>
</comment>
<feature type="compositionally biased region" description="Polar residues" evidence="1">
    <location>
        <begin position="245"/>
        <end position="264"/>
    </location>
</feature>
<dbReference type="Proteomes" id="UP000267077">
    <property type="component" value="Unassembled WGS sequence"/>
</dbReference>
<sequence length="281" mass="29528">MMGCQNLAVPAEIMQHIVNVESSTNPYAIGVVGGELVRQPQNLDEALATVQMLDAKGYNFSLGLAQVNRNNLAKYGITTYEQAFQPCANLVAASQILAECYASANGDWGKSFSCYYSGNFVTGYRDGYVQKIYDSISRSMKVEDARNVTAAPIQLVDTQPASRASNLSSVASQPDTPAYRVAIRSSNLMDTAMAASMAAATTVPTPSPEHASSAASTATAPASQPNSTADADVFVPQVHGPNDPPSTSSASQQAITPSTPSTPNVDRADLREGTADAAFVF</sequence>
<evidence type="ECO:0000313" key="4">
    <source>
        <dbReference type="Proteomes" id="UP000267077"/>
    </source>
</evidence>
<proteinExistence type="predicted"/>
<dbReference type="EMBL" id="RYZR01000002">
    <property type="protein sequence ID" value="RUL66841.1"/>
    <property type="molecule type" value="Genomic_DNA"/>
</dbReference>
<evidence type="ECO:0000259" key="2">
    <source>
        <dbReference type="Pfam" id="PF01464"/>
    </source>
</evidence>
<organism evidence="3 4">
    <name type="scientific">Dyella dinghuensis</name>
    <dbReference type="NCBI Taxonomy" id="1920169"/>
    <lineage>
        <taxon>Bacteria</taxon>
        <taxon>Pseudomonadati</taxon>
        <taxon>Pseudomonadota</taxon>
        <taxon>Gammaproteobacteria</taxon>
        <taxon>Lysobacterales</taxon>
        <taxon>Rhodanobacteraceae</taxon>
        <taxon>Dyella</taxon>
    </lineage>
</organism>
<dbReference type="CDD" id="cd16892">
    <property type="entry name" value="LT_VirB1-like"/>
    <property type="match status" value="1"/>
</dbReference>
<dbReference type="InterPro" id="IPR023346">
    <property type="entry name" value="Lysozyme-like_dom_sf"/>
</dbReference>
<name>A0A3S0PHP2_9GAMM</name>
<feature type="region of interest" description="Disordered" evidence="1">
    <location>
        <begin position="199"/>
        <end position="281"/>
    </location>
</feature>
<accession>A0A3S0PHP2</accession>
<dbReference type="Pfam" id="PF01464">
    <property type="entry name" value="SLT"/>
    <property type="match status" value="1"/>
</dbReference>
<protein>
    <submittedName>
        <fullName evidence="3">Lytic transglycosylase domain-containing protein</fullName>
    </submittedName>
</protein>
<reference evidence="3 4" key="1">
    <citation type="submission" date="2018-12" db="EMBL/GenBank/DDBJ databases">
        <title>Dyella dinghuensis sp. nov. DHOA06 and Dyella choica sp. nov. 4M-K27, isolated from forest soil.</title>
        <authorList>
            <person name="Qiu L.-H."/>
            <person name="Gao Z.-H."/>
        </authorList>
    </citation>
    <scope>NUCLEOTIDE SEQUENCE [LARGE SCALE GENOMIC DNA]</scope>
    <source>
        <strain evidence="3 4">DHOA06</strain>
    </source>
</reference>